<comment type="function">
    <text evidence="6">Catalyzes the reversible transfer of the terminal phosphate group between ATP and AMP. Plays an important role in cellular energy homeostasis and in adenine nucleotide metabolism.</text>
</comment>
<dbReference type="Proteomes" id="UP000232230">
    <property type="component" value="Chromosome"/>
</dbReference>
<dbReference type="GO" id="GO:0005737">
    <property type="term" value="C:cytoplasm"/>
    <property type="evidence" value="ECO:0007669"/>
    <property type="project" value="UniProtKB-SubCell"/>
</dbReference>
<dbReference type="UniPathway" id="UPA00588">
    <property type="reaction ID" value="UER00649"/>
</dbReference>
<proteinExistence type="inferred from homology"/>
<keyword evidence="2 6" id="KW-0545">Nucleotide biosynthesis</keyword>
<dbReference type="RefSeq" id="WP_024863776.1">
    <property type="nucleotide sequence ID" value="NZ_CP024965.1"/>
</dbReference>
<sequence>MNIILLGAPGSGKGTQAEKLVERMHLTQFSTGDIFRRNISENTPLGVEAAKYMNEGKLVPDAITNAMVENALQAKHDGFIFDGYPRTIEQADALGIMLVKLGSTIDHVIYIDVDKQILLNRIAGRVVCPKCKRSYHITSRPPKTTGICDYDQVKLERRPDDEPSKVQVRLDAYESQTAPLIDYYKNIETLIHVDAQEMDGESVYKIIQKAISE</sequence>
<evidence type="ECO:0000256" key="4">
    <source>
        <dbReference type="ARBA" id="ARBA00022777"/>
    </source>
</evidence>
<comment type="subcellular location">
    <subcellularLocation>
        <location evidence="6 8">Cytoplasm</location>
    </subcellularLocation>
</comment>
<reference evidence="10 11" key="1">
    <citation type="submission" date="2017-11" db="EMBL/GenBank/DDBJ databases">
        <title>Genome sequence of Entomoplasma somnilux PYAN-1 (ATCC 49194).</title>
        <authorList>
            <person name="Lo W.-S."/>
            <person name="Gasparich G.E."/>
            <person name="Kuo C.-H."/>
        </authorList>
    </citation>
    <scope>NUCLEOTIDE SEQUENCE [LARGE SCALE GENOMIC DNA]</scope>
    <source>
        <strain evidence="10 11">PYAN-1</strain>
    </source>
</reference>
<feature type="binding site" evidence="6">
    <location>
        <position position="36"/>
    </location>
    <ligand>
        <name>AMP</name>
        <dbReference type="ChEBI" id="CHEBI:456215"/>
    </ligand>
</feature>
<dbReference type="NCBIfam" id="NF001380">
    <property type="entry name" value="PRK00279.1-2"/>
    <property type="match status" value="1"/>
</dbReference>
<feature type="region of interest" description="LID" evidence="6">
    <location>
        <begin position="124"/>
        <end position="161"/>
    </location>
</feature>
<dbReference type="GO" id="GO:0005524">
    <property type="term" value="F:ATP binding"/>
    <property type="evidence" value="ECO:0007669"/>
    <property type="project" value="UniProtKB-UniRule"/>
</dbReference>
<dbReference type="GO" id="GO:0004017">
    <property type="term" value="F:AMP kinase activity"/>
    <property type="evidence" value="ECO:0007669"/>
    <property type="project" value="UniProtKB-UniRule"/>
</dbReference>
<organism evidence="10 11">
    <name type="scientific">Williamsoniiplasma somnilux</name>
    <dbReference type="NCBI Taxonomy" id="215578"/>
    <lineage>
        <taxon>Bacteria</taxon>
        <taxon>Bacillati</taxon>
        <taxon>Mycoplasmatota</taxon>
        <taxon>Mollicutes</taxon>
        <taxon>Entomoplasmatales</taxon>
        <taxon>Williamsoniiplasma</taxon>
    </lineage>
</organism>
<dbReference type="InterPro" id="IPR027417">
    <property type="entry name" value="P-loop_NTPase"/>
</dbReference>
<feature type="region of interest" description="NMP" evidence="6">
    <location>
        <begin position="30"/>
        <end position="59"/>
    </location>
</feature>
<dbReference type="PANTHER" id="PTHR23359">
    <property type="entry name" value="NUCLEOTIDE KINASE"/>
    <property type="match status" value="1"/>
</dbReference>
<dbReference type="Pfam" id="PF00406">
    <property type="entry name" value="ADK"/>
    <property type="match status" value="1"/>
</dbReference>
<dbReference type="NCBIfam" id="TIGR01351">
    <property type="entry name" value="adk"/>
    <property type="match status" value="1"/>
</dbReference>
<feature type="binding site" evidence="6">
    <location>
        <position position="151"/>
    </location>
    <ligand>
        <name>Zn(2+)</name>
        <dbReference type="ChEBI" id="CHEBI:29105"/>
        <note>structural</note>
    </ligand>
</feature>
<dbReference type="FunFam" id="3.40.50.300:FF:000106">
    <property type="entry name" value="Adenylate kinase mitochondrial"/>
    <property type="match status" value="1"/>
</dbReference>
<keyword evidence="11" id="KW-1185">Reference proteome</keyword>
<feature type="binding site" evidence="6">
    <location>
        <position position="128"/>
    </location>
    <ligand>
        <name>Zn(2+)</name>
        <dbReference type="ChEBI" id="CHEBI:29105"/>
        <note>structural</note>
    </ligand>
</feature>
<feature type="binding site" evidence="6">
    <location>
        <position position="158"/>
    </location>
    <ligand>
        <name>AMP</name>
        <dbReference type="ChEBI" id="CHEBI:456215"/>
    </ligand>
</feature>
<evidence type="ECO:0000256" key="3">
    <source>
        <dbReference type="ARBA" id="ARBA00022741"/>
    </source>
</evidence>
<gene>
    <name evidence="6 10" type="primary">adk</name>
    <name evidence="10" type="ORF">ESOMN_v1c01530</name>
</gene>
<dbReference type="Pfam" id="PF05191">
    <property type="entry name" value="ADK_lid"/>
    <property type="match status" value="1"/>
</dbReference>
<dbReference type="PRINTS" id="PR00094">
    <property type="entry name" value="ADENYLTKNASE"/>
</dbReference>
<keyword evidence="6" id="KW-0479">Metal-binding</keyword>
<comment type="subunit">
    <text evidence="6 8">Monomer.</text>
</comment>
<dbReference type="SUPFAM" id="SSF52540">
    <property type="entry name" value="P-loop containing nucleoside triphosphate hydrolases"/>
    <property type="match status" value="1"/>
</dbReference>
<accession>A0A2K8NZ97</accession>
<dbReference type="AlphaFoldDB" id="A0A2K8NZ97"/>
<comment type="pathway">
    <text evidence="6">Purine metabolism; AMP biosynthesis via salvage pathway; AMP from ADP: step 1/1.</text>
</comment>
<dbReference type="NCBIfam" id="NF001381">
    <property type="entry name" value="PRK00279.1-3"/>
    <property type="match status" value="1"/>
</dbReference>
<keyword evidence="6" id="KW-0963">Cytoplasm</keyword>
<dbReference type="GO" id="GO:0044209">
    <property type="term" value="P:AMP salvage"/>
    <property type="evidence" value="ECO:0007669"/>
    <property type="project" value="UniProtKB-UniRule"/>
</dbReference>
<dbReference type="HAMAP" id="MF_00235">
    <property type="entry name" value="Adenylate_kinase_Adk"/>
    <property type="match status" value="1"/>
</dbReference>
<evidence type="ECO:0000256" key="8">
    <source>
        <dbReference type="RuleBase" id="RU003331"/>
    </source>
</evidence>
<evidence type="ECO:0000256" key="5">
    <source>
        <dbReference type="ARBA" id="ARBA00022840"/>
    </source>
</evidence>
<keyword evidence="5 6" id="KW-0067">ATP-binding</keyword>
<dbReference type="EC" id="2.7.4.3" evidence="6 8"/>
<feature type="binding site" evidence="6">
    <location>
        <position position="90"/>
    </location>
    <ligand>
        <name>AMP</name>
        <dbReference type="ChEBI" id="CHEBI:456215"/>
    </ligand>
</feature>
<evidence type="ECO:0000256" key="7">
    <source>
        <dbReference type="RuleBase" id="RU003330"/>
    </source>
</evidence>
<dbReference type="PROSITE" id="PS00113">
    <property type="entry name" value="ADENYLATE_KINASE"/>
    <property type="match status" value="1"/>
</dbReference>
<dbReference type="GO" id="GO:0008270">
    <property type="term" value="F:zinc ion binding"/>
    <property type="evidence" value="ECO:0007669"/>
    <property type="project" value="UniProtKB-UniRule"/>
</dbReference>
<dbReference type="InterPro" id="IPR006259">
    <property type="entry name" value="Adenyl_kin_sub"/>
</dbReference>
<feature type="binding site" evidence="6">
    <location>
        <position position="197"/>
    </location>
    <ligand>
        <name>ATP</name>
        <dbReference type="ChEBI" id="CHEBI:30616"/>
    </ligand>
</feature>
<feature type="binding site" evidence="6">
    <location>
        <begin position="83"/>
        <end position="86"/>
    </location>
    <ligand>
        <name>AMP</name>
        <dbReference type="ChEBI" id="CHEBI:456215"/>
    </ligand>
</feature>
<comment type="similarity">
    <text evidence="6 7">Belongs to the adenylate kinase family.</text>
</comment>
<dbReference type="InterPro" id="IPR007862">
    <property type="entry name" value="Adenylate_kinase_lid-dom"/>
</dbReference>
<dbReference type="EMBL" id="CP024965">
    <property type="protein sequence ID" value="ATZ18538.1"/>
    <property type="molecule type" value="Genomic_DNA"/>
</dbReference>
<evidence type="ECO:0000256" key="2">
    <source>
        <dbReference type="ARBA" id="ARBA00022727"/>
    </source>
</evidence>
<evidence type="ECO:0000256" key="6">
    <source>
        <dbReference type="HAMAP-Rule" id="MF_00235"/>
    </source>
</evidence>
<feature type="binding site" evidence="6">
    <location>
        <position position="148"/>
    </location>
    <ligand>
        <name>Zn(2+)</name>
        <dbReference type="ChEBI" id="CHEBI:29105"/>
        <note>structural</note>
    </ligand>
</feature>
<dbReference type="KEGG" id="esx:ESOMN_v1c01530"/>
<keyword evidence="1 6" id="KW-0808">Transferase</keyword>
<feature type="binding site" evidence="6">
    <location>
        <begin position="57"/>
        <end position="59"/>
    </location>
    <ligand>
        <name>AMP</name>
        <dbReference type="ChEBI" id="CHEBI:456215"/>
    </ligand>
</feature>
<name>A0A2K8NZ97_9MOLU</name>
<protein>
    <recommendedName>
        <fullName evidence="6 8">Adenylate kinase</fullName>
        <shortName evidence="6">AK</shortName>
        <ecNumber evidence="6 8">2.7.4.3</ecNumber>
    </recommendedName>
    <alternativeName>
        <fullName evidence="6">ATP-AMP transphosphorylase</fullName>
    </alternativeName>
    <alternativeName>
        <fullName evidence="6">ATP:AMP phosphotransferase</fullName>
    </alternativeName>
    <alternativeName>
        <fullName evidence="6">Adenylate monophosphate kinase</fullName>
    </alternativeName>
</protein>
<evidence type="ECO:0000256" key="1">
    <source>
        <dbReference type="ARBA" id="ARBA00022679"/>
    </source>
</evidence>
<dbReference type="Gene3D" id="3.40.50.300">
    <property type="entry name" value="P-loop containing nucleotide triphosphate hydrolases"/>
    <property type="match status" value="1"/>
</dbReference>
<feature type="binding site" evidence="6">
    <location>
        <position position="31"/>
    </location>
    <ligand>
        <name>AMP</name>
        <dbReference type="ChEBI" id="CHEBI:456215"/>
    </ligand>
</feature>
<comment type="domain">
    <text evidence="6">Consists of three domains, a large central CORE domain and two small peripheral domains, NMPbind and LID, which undergo movements during catalysis. The LID domain closes over the site of phosphoryl transfer upon ATP binding. Assembling and dissambling the active center during each catalytic cycle provides an effective means to prevent ATP hydrolysis. Some bacteria have evolved a zinc-coordinating structure that stabilizes the LID domain.</text>
</comment>
<evidence type="ECO:0000259" key="9">
    <source>
        <dbReference type="Pfam" id="PF05191"/>
    </source>
</evidence>
<feature type="binding site" evidence="6">
    <location>
        <position position="125"/>
    </location>
    <ligand>
        <name>ATP</name>
        <dbReference type="ChEBI" id="CHEBI:30616"/>
    </ligand>
</feature>
<feature type="binding site" evidence="6">
    <location>
        <position position="169"/>
    </location>
    <ligand>
        <name>AMP</name>
        <dbReference type="ChEBI" id="CHEBI:456215"/>
    </ligand>
</feature>
<keyword evidence="4 6" id="KW-0418">Kinase</keyword>
<evidence type="ECO:0000313" key="11">
    <source>
        <dbReference type="Proteomes" id="UP000232230"/>
    </source>
</evidence>
<keyword evidence="3 6" id="KW-0547">Nucleotide-binding</keyword>
<keyword evidence="6" id="KW-0862">Zinc</keyword>
<feature type="binding site" evidence="6">
    <location>
        <begin position="134"/>
        <end position="135"/>
    </location>
    <ligand>
        <name>ATP</name>
        <dbReference type="ChEBI" id="CHEBI:30616"/>
    </ligand>
</feature>
<feature type="binding site" evidence="6">
    <location>
        <begin position="10"/>
        <end position="15"/>
    </location>
    <ligand>
        <name>ATP</name>
        <dbReference type="ChEBI" id="CHEBI:30616"/>
    </ligand>
</feature>
<dbReference type="CDD" id="cd01428">
    <property type="entry name" value="ADK"/>
    <property type="match status" value="1"/>
</dbReference>
<evidence type="ECO:0000313" key="10">
    <source>
        <dbReference type="EMBL" id="ATZ18538.1"/>
    </source>
</evidence>
<feature type="binding site" evidence="6">
    <location>
        <position position="131"/>
    </location>
    <ligand>
        <name>Zn(2+)</name>
        <dbReference type="ChEBI" id="CHEBI:29105"/>
        <note>structural</note>
    </ligand>
</feature>
<dbReference type="InterPro" id="IPR033690">
    <property type="entry name" value="Adenylat_kinase_CS"/>
</dbReference>
<comment type="catalytic activity">
    <reaction evidence="6 8">
        <text>AMP + ATP = 2 ADP</text>
        <dbReference type="Rhea" id="RHEA:12973"/>
        <dbReference type="ChEBI" id="CHEBI:30616"/>
        <dbReference type="ChEBI" id="CHEBI:456215"/>
        <dbReference type="ChEBI" id="CHEBI:456216"/>
        <dbReference type="EC" id="2.7.4.3"/>
    </reaction>
</comment>
<feature type="domain" description="Adenylate kinase active site lid" evidence="9">
    <location>
        <begin position="125"/>
        <end position="160"/>
    </location>
</feature>
<dbReference type="InterPro" id="IPR000850">
    <property type="entry name" value="Adenylat/UMP-CMP_kin"/>
</dbReference>